<dbReference type="GeneID" id="37130364"/>
<keyword evidence="1" id="KW-0812">Transmembrane</keyword>
<dbReference type="EMBL" id="KZ821464">
    <property type="protein sequence ID" value="PYH33368.1"/>
    <property type="molecule type" value="Genomic_DNA"/>
</dbReference>
<feature type="transmembrane region" description="Helical" evidence="1">
    <location>
        <begin position="34"/>
        <end position="56"/>
    </location>
</feature>
<accession>A0A318YZU2</accession>
<dbReference type="AlphaFoldDB" id="A0A318YZU2"/>
<gene>
    <name evidence="2" type="ORF">BO87DRAFT_438951</name>
</gene>
<name>A0A318YZU2_ASPNB</name>
<sequence>MISPAEAIIAMFGGVVALNIHLIISNFTSVPRTLIYHSLDSTYILALQVMVAVSIVRM</sequence>
<evidence type="ECO:0000313" key="3">
    <source>
        <dbReference type="Proteomes" id="UP000247647"/>
    </source>
</evidence>
<feature type="transmembrane region" description="Helical" evidence="1">
    <location>
        <begin position="7"/>
        <end position="28"/>
    </location>
</feature>
<evidence type="ECO:0000313" key="2">
    <source>
        <dbReference type="EMBL" id="PYH33368.1"/>
    </source>
</evidence>
<organism evidence="2 3">
    <name type="scientific">Aspergillus neoniger (strain CBS 115656)</name>
    <dbReference type="NCBI Taxonomy" id="1448310"/>
    <lineage>
        <taxon>Eukaryota</taxon>
        <taxon>Fungi</taxon>
        <taxon>Dikarya</taxon>
        <taxon>Ascomycota</taxon>
        <taxon>Pezizomycotina</taxon>
        <taxon>Eurotiomycetes</taxon>
        <taxon>Eurotiomycetidae</taxon>
        <taxon>Eurotiales</taxon>
        <taxon>Aspergillaceae</taxon>
        <taxon>Aspergillus</taxon>
        <taxon>Aspergillus subgen. Circumdati</taxon>
    </lineage>
</organism>
<reference evidence="2" key="1">
    <citation type="submission" date="2016-12" db="EMBL/GenBank/DDBJ databases">
        <title>The genomes of Aspergillus section Nigri reveals drivers in fungal speciation.</title>
        <authorList>
            <consortium name="DOE Joint Genome Institute"/>
            <person name="Vesth T.C."/>
            <person name="Nybo J."/>
            <person name="Theobald S."/>
            <person name="Brandl J."/>
            <person name="Frisvad J.C."/>
            <person name="Nielsen K.F."/>
            <person name="Lyhne E.K."/>
            <person name="Kogle M.E."/>
            <person name="Kuo A."/>
            <person name="Riley R."/>
            <person name="Clum A."/>
            <person name="Nolan M."/>
            <person name="Lipzen A."/>
            <person name="Salamov A."/>
            <person name="Henrissat B."/>
            <person name="Wiebenga A."/>
            <person name="De Vries R.P."/>
            <person name="Grigoriev I.V."/>
            <person name="Mortensen U.H."/>
            <person name="Andersen M.R."/>
            <person name="Baker S.E."/>
        </authorList>
    </citation>
    <scope>NUCLEOTIDE SEQUENCE [LARGE SCALE GENOMIC DNA]</scope>
    <source>
        <strain evidence="2">CBS 115656</strain>
    </source>
</reference>
<keyword evidence="1" id="KW-0472">Membrane</keyword>
<keyword evidence="3" id="KW-1185">Reference proteome</keyword>
<evidence type="ECO:0000256" key="1">
    <source>
        <dbReference type="SAM" id="Phobius"/>
    </source>
</evidence>
<dbReference type="OrthoDB" id="4508413at2759"/>
<keyword evidence="1" id="KW-1133">Transmembrane helix</keyword>
<dbReference type="Proteomes" id="UP000247647">
    <property type="component" value="Unassembled WGS sequence"/>
</dbReference>
<proteinExistence type="predicted"/>
<dbReference type="RefSeq" id="XP_025478846.1">
    <property type="nucleotide sequence ID" value="XM_025627908.1"/>
</dbReference>
<protein>
    <submittedName>
        <fullName evidence="2">Uncharacterized protein</fullName>
    </submittedName>
</protein>